<sequence length="109" mass="12941">MYNLRLLFWVINNLYLMYSSFVKRSIYGNKIFFKENTQNTHRRRSISNIISVKILLIITCTNLLHCALITVLISAYPLPYTFLHTFWNPCQHHLLTLPFQILAQLLLIL</sequence>
<keyword evidence="1" id="KW-1133">Transmembrane helix</keyword>
<feature type="transmembrane region" description="Helical" evidence="1">
    <location>
        <begin position="52"/>
        <end position="76"/>
    </location>
</feature>
<accession>A0AAW2GZK5</accession>
<evidence type="ECO:0000313" key="3">
    <source>
        <dbReference type="Proteomes" id="UP001430953"/>
    </source>
</evidence>
<dbReference type="EMBL" id="JADYXP020000001">
    <property type="protein sequence ID" value="KAL0132613.1"/>
    <property type="molecule type" value="Genomic_DNA"/>
</dbReference>
<keyword evidence="3" id="KW-1185">Reference proteome</keyword>
<organism evidence="2 3">
    <name type="scientific">Cardiocondyla obscurior</name>
    <dbReference type="NCBI Taxonomy" id="286306"/>
    <lineage>
        <taxon>Eukaryota</taxon>
        <taxon>Metazoa</taxon>
        <taxon>Ecdysozoa</taxon>
        <taxon>Arthropoda</taxon>
        <taxon>Hexapoda</taxon>
        <taxon>Insecta</taxon>
        <taxon>Pterygota</taxon>
        <taxon>Neoptera</taxon>
        <taxon>Endopterygota</taxon>
        <taxon>Hymenoptera</taxon>
        <taxon>Apocrita</taxon>
        <taxon>Aculeata</taxon>
        <taxon>Formicoidea</taxon>
        <taxon>Formicidae</taxon>
        <taxon>Myrmicinae</taxon>
        <taxon>Cardiocondyla</taxon>
    </lineage>
</organism>
<dbReference type="Proteomes" id="UP001430953">
    <property type="component" value="Unassembled WGS sequence"/>
</dbReference>
<gene>
    <name evidence="2" type="ORF">PUN28_000401</name>
</gene>
<evidence type="ECO:0000256" key="1">
    <source>
        <dbReference type="SAM" id="Phobius"/>
    </source>
</evidence>
<reference evidence="2 3" key="1">
    <citation type="submission" date="2023-03" db="EMBL/GenBank/DDBJ databases">
        <title>High recombination rates correlate with genetic variation in Cardiocondyla obscurior ants.</title>
        <authorList>
            <person name="Errbii M."/>
        </authorList>
    </citation>
    <scope>NUCLEOTIDE SEQUENCE [LARGE SCALE GENOMIC DNA]</scope>
    <source>
        <strain evidence="2">Alpha-2009</strain>
        <tissue evidence="2">Whole body</tissue>
    </source>
</reference>
<comment type="caution">
    <text evidence="2">The sequence shown here is derived from an EMBL/GenBank/DDBJ whole genome shotgun (WGS) entry which is preliminary data.</text>
</comment>
<feature type="transmembrane region" description="Helical" evidence="1">
    <location>
        <begin position="6"/>
        <end position="22"/>
    </location>
</feature>
<name>A0AAW2GZK5_9HYME</name>
<keyword evidence="1" id="KW-0472">Membrane</keyword>
<keyword evidence="1" id="KW-0812">Transmembrane</keyword>
<dbReference type="AlphaFoldDB" id="A0AAW2GZK5"/>
<evidence type="ECO:0000313" key="2">
    <source>
        <dbReference type="EMBL" id="KAL0132613.1"/>
    </source>
</evidence>
<protein>
    <submittedName>
        <fullName evidence="2">Uncharacterized protein</fullName>
    </submittedName>
</protein>
<proteinExistence type="predicted"/>